<comment type="caution">
    <text evidence="3">The sequence shown here is derived from an EMBL/GenBank/DDBJ whole genome shotgun (WGS) entry which is preliminary data.</text>
</comment>
<name>A0A420SUC9_GIBIN</name>
<dbReference type="Pfam" id="PF25485">
    <property type="entry name" value="DUF7908"/>
    <property type="match status" value="1"/>
</dbReference>
<evidence type="ECO:0000259" key="2">
    <source>
        <dbReference type="Pfam" id="PF25485"/>
    </source>
</evidence>
<dbReference type="AlphaFoldDB" id="A0A420SUC9"/>
<reference evidence="3 4" key="1">
    <citation type="journal article" date="2018" name="Sci. Rep.">
        <title>Characterisation of pathogen-specific regions and novel effector candidates in Fusarium oxysporum f. sp. cepae.</title>
        <authorList>
            <person name="Armitage A.D."/>
            <person name="Taylor A."/>
            <person name="Sobczyk M.K."/>
            <person name="Baxter L."/>
            <person name="Greenfield B.P."/>
            <person name="Bates H.J."/>
            <person name="Wilson F."/>
            <person name="Jackson A.C."/>
            <person name="Ott S."/>
            <person name="Harrison R.J."/>
            <person name="Clarkson J.P."/>
        </authorList>
    </citation>
    <scope>NUCLEOTIDE SEQUENCE [LARGE SCALE GENOMIC DNA]</scope>
    <source>
        <strain evidence="3 4">Fp_A8</strain>
    </source>
</reference>
<feature type="region of interest" description="Disordered" evidence="1">
    <location>
        <begin position="215"/>
        <end position="236"/>
    </location>
</feature>
<evidence type="ECO:0000256" key="1">
    <source>
        <dbReference type="SAM" id="MobiDB-lite"/>
    </source>
</evidence>
<organism evidence="3 4">
    <name type="scientific">Gibberella intermedia</name>
    <name type="common">Bulb rot disease fungus</name>
    <name type="synonym">Fusarium proliferatum</name>
    <dbReference type="NCBI Taxonomy" id="948311"/>
    <lineage>
        <taxon>Eukaryota</taxon>
        <taxon>Fungi</taxon>
        <taxon>Dikarya</taxon>
        <taxon>Ascomycota</taxon>
        <taxon>Pezizomycotina</taxon>
        <taxon>Sordariomycetes</taxon>
        <taxon>Hypocreomycetidae</taxon>
        <taxon>Hypocreales</taxon>
        <taxon>Nectriaceae</taxon>
        <taxon>Fusarium</taxon>
        <taxon>Fusarium fujikuroi species complex</taxon>
    </lineage>
</organism>
<dbReference type="EMBL" id="MRDB01000042">
    <property type="protein sequence ID" value="RKL32875.1"/>
    <property type="molecule type" value="Genomic_DNA"/>
</dbReference>
<feature type="compositionally biased region" description="Polar residues" evidence="1">
    <location>
        <begin position="331"/>
        <end position="340"/>
    </location>
</feature>
<feature type="compositionally biased region" description="Polar residues" evidence="1">
    <location>
        <begin position="264"/>
        <end position="286"/>
    </location>
</feature>
<dbReference type="Proteomes" id="UP000283569">
    <property type="component" value="Unassembled WGS sequence"/>
</dbReference>
<proteinExistence type="predicted"/>
<accession>A0A420SUC9</accession>
<gene>
    <name evidence="3" type="ORF">BFJ72_g10375</name>
</gene>
<evidence type="ECO:0000313" key="3">
    <source>
        <dbReference type="EMBL" id="RKL32875.1"/>
    </source>
</evidence>
<dbReference type="InterPro" id="IPR057230">
    <property type="entry name" value="DUF7908"/>
</dbReference>
<feature type="region of interest" description="Disordered" evidence="1">
    <location>
        <begin position="264"/>
        <end position="340"/>
    </location>
</feature>
<sequence>MAQYLEDKTDANKTNSVPSLIDEETSLLAEFAPESTTLDVPMSTDESPTTQPAFQTSFGQTTRAAFTATDIVEPQGQTVIFFIQNLDDDRKRNMHKRGVGGFVGDGSLDTCTFASTFNLAQGQLFKNGNPIFYSGEDFKQLEGQGAPPAEAVTKRFTSTGISLKFQNDELPNGEAGFCQTSNGQVYTTFTSAPPGCTPVALGVYDVSRYQNGKLVGVDDRSSSSPTTVPQESSILSEEATVLSPEALEPSTSSFSVKTLQPRLTSTDGTLSSIGDTASTASLEVDNSTSESSAMSMAESSSSELAESTTTLATLKASSEGTTTESVDDTSLETTSNEATTEVSTAIVKTTVQATTTPEIPTTTIDACRWEYRIPTGWPTARPTNRQLVRRQDPEATTIFPSETPAYATYCDSAEEYYDACSRADVTAMTTTLTTPTETETSEEPACRAASLVKRAGEGLGYQFEDDWDAIRMPGWRYF</sequence>
<feature type="domain" description="DUF7908" evidence="2">
    <location>
        <begin position="79"/>
        <end position="207"/>
    </location>
</feature>
<evidence type="ECO:0000313" key="4">
    <source>
        <dbReference type="Proteomes" id="UP000283569"/>
    </source>
</evidence>
<feature type="compositionally biased region" description="Polar residues" evidence="1">
    <location>
        <begin position="222"/>
        <end position="235"/>
    </location>
</feature>
<protein>
    <recommendedName>
        <fullName evidence="2">DUF7908 domain-containing protein</fullName>
    </recommendedName>
</protein>
<feature type="compositionally biased region" description="Low complexity" evidence="1">
    <location>
        <begin position="287"/>
        <end position="319"/>
    </location>
</feature>